<keyword evidence="1" id="KW-1133">Transmembrane helix</keyword>
<dbReference type="Proteomes" id="UP000824334">
    <property type="component" value="Chromosome"/>
</dbReference>
<dbReference type="Pfam" id="PF20349">
    <property type="entry name" value="DUF6644"/>
    <property type="match status" value="1"/>
</dbReference>
<protein>
    <recommendedName>
        <fullName evidence="2">DUF6644 domain-containing protein</fullName>
    </recommendedName>
</protein>
<sequence>MFENLFLSLGDTGVGLFLAGSTASFAAVESLHLLGLALLGGAALVTDLTVLRVVFRRADPARIAAALFPLLLIGLSIMVVSGVLLVSAGPLKYWLNPLFGPKLLALLFAVVAQFLLYPVILKWNVQKSTNLSKVIAAASILIWITVAVIGRWVGLI</sequence>
<evidence type="ECO:0000256" key="1">
    <source>
        <dbReference type="SAM" id="Phobius"/>
    </source>
</evidence>
<evidence type="ECO:0000313" key="4">
    <source>
        <dbReference type="Proteomes" id="UP000824334"/>
    </source>
</evidence>
<keyword evidence="1" id="KW-0812">Transmembrane</keyword>
<proteinExistence type="predicted"/>
<dbReference type="InterPro" id="IPR046586">
    <property type="entry name" value="DUF6644"/>
</dbReference>
<accession>A0ABX8THL1</accession>
<feature type="transmembrane region" description="Helical" evidence="1">
    <location>
        <begin position="133"/>
        <end position="153"/>
    </location>
</feature>
<dbReference type="RefSeq" id="WP_219355144.1">
    <property type="nucleotide sequence ID" value="NZ_CP080034.1"/>
</dbReference>
<feature type="transmembrane region" description="Helical" evidence="1">
    <location>
        <begin position="103"/>
        <end position="121"/>
    </location>
</feature>
<evidence type="ECO:0000259" key="2">
    <source>
        <dbReference type="Pfam" id="PF20349"/>
    </source>
</evidence>
<keyword evidence="4" id="KW-1185">Reference proteome</keyword>
<feature type="transmembrane region" description="Helical" evidence="1">
    <location>
        <begin position="67"/>
        <end position="91"/>
    </location>
</feature>
<reference evidence="3 4" key="1">
    <citation type="submission" date="2021-07" db="EMBL/GenBank/DDBJ databases">
        <title>Isolation and characterization of bacteria from a gold mining with a capacity of golden bioaccumulation.</title>
        <authorList>
            <person name="Yang X.J."/>
        </authorList>
    </citation>
    <scope>NUCLEOTIDE SEQUENCE [LARGE SCALE GENOMIC DNA]</scope>
    <source>
        <strain evidence="3 4">Au29</strain>
    </source>
</reference>
<name>A0ABX8THL1_9CAUL</name>
<gene>
    <name evidence="3" type="ORF">KWG56_13415</name>
</gene>
<feature type="transmembrane region" description="Helical" evidence="1">
    <location>
        <begin position="36"/>
        <end position="55"/>
    </location>
</feature>
<feature type="domain" description="DUF6644" evidence="2">
    <location>
        <begin position="20"/>
        <end position="155"/>
    </location>
</feature>
<organism evidence="3 4">
    <name type="scientific">Brevundimonas nasdae</name>
    <dbReference type="NCBI Taxonomy" id="172043"/>
    <lineage>
        <taxon>Bacteria</taxon>
        <taxon>Pseudomonadati</taxon>
        <taxon>Pseudomonadota</taxon>
        <taxon>Alphaproteobacteria</taxon>
        <taxon>Caulobacterales</taxon>
        <taxon>Caulobacteraceae</taxon>
        <taxon>Brevundimonas</taxon>
    </lineage>
</organism>
<dbReference type="GeneID" id="94376279"/>
<evidence type="ECO:0000313" key="3">
    <source>
        <dbReference type="EMBL" id="QYC09583.1"/>
    </source>
</evidence>
<keyword evidence="1" id="KW-0472">Membrane</keyword>
<dbReference type="EMBL" id="CP080034">
    <property type="protein sequence ID" value="QYC09583.1"/>
    <property type="molecule type" value="Genomic_DNA"/>
</dbReference>